<sequence>LHVMLELDSDVTNFKLELDRIRLIEQMKPKKQRTGKIKKSKKKSKQIIINPNNNLQLPKAFTSEGFMANNATTTELEDGFVVQIYLSVIEARNILQIQNNQPRNPYFVCRAFWNEEPITSVVCWGSSSPRFNFEQ</sequence>
<feature type="non-terminal residue" evidence="1">
    <location>
        <position position="135"/>
    </location>
</feature>
<feature type="non-terminal residue" evidence="1">
    <location>
        <position position="1"/>
    </location>
</feature>
<proteinExistence type="predicted"/>
<evidence type="ECO:0000313" key="2">
    <source>
        <dbReference type="Proteomes" id="UP000663881"/>
    </source>
</evidence>
<evidence type="ECO:0000313" key="1">
    <source>
        <dbReference type="EMBL" id="CAF4413020.1"/>
    </source>
</evidence>
<accession>A0A820PZI0</accession>
<organism evidence="1 2">
    <name type="scientific">Adineta steineri</name>
    <dbReference type="NCBI Taxonomy" id="433720"/>
    <lineage>
        <taxon>Eukaryota</taxon>
        <taxon>Metazoa</taxon>
        <taxon>Spiralia</taxon>
        <taxon>Gnathifera</taxon>
        <taxon>Rotifera</taxon>
        <taxon>Eurotatoria</taxon>
        <taxon>Bdelloidea</taxon>
        <taxon>Adinetida</taxon>
        <taxon>Adinetidae</taxon>
        <taxon>Adineta</taxon>
    </lineage>
</organism>
<dbReference type="CDD" id="cd00030">
    <property type="entry name" value="C2"/>
    <property type="match status" value="1"/>
</dbReference>
<dbReference type="EMBL" id="CAJOAY010029491">
    <property type="protein sequence ID" value="CAF4413020.1"/>
    <property type="molecule type" value="Genomic_DNA"/>
</dbReference>
<gene>
    <name evidence="1" type="ORF">OKA104_LOCUS52059</name>
</gene>
<protein>
    <recommendedName>
        <fullName evidence="3">C2 domain-containing protein</fullName>
    </recommendedName>
</protein>
<comment type="caution">
    <text evidence="1">The sequence shown here is derived from an EMBL/GenBank/DDBJ whole genome shotgun (WGS) entry which is preliminary data.</text>
</comment>
<dbReference type="Proteomes" id="UP000663881">
    <property type="component" value="Unassembled WGS sequence"/>
</dbReference>
<name>A0A820PZI0_9BILA</name>
<reference evidence="1" key="1">
    <citation type="submission" date="2021-02" db="EMBL/GenBank/DDBJ databases">
        <authorList>
            <person name="Nowell W R."/>
        </authorList>
    </citation>
    <scope>NUCLEOTIDE SEQUENCE</scope>
</reference>
<dbReference type="AlphaFoldDB" id="A0A820PZI0"/>
<evidence type="ECO:0008006" key="3">
    <source>
        <dbReference type="Google" id="ProtNLM"/>
    </source>
</evidence>